<evidence type="ECO:0000256" key="1">
    <source>
        <dbReference type="ARBA" id="ARBA00007362"/>
    </source>
</evidence>
<feature type="transmembrane region" description="Helical" evidence="2">
    <location>
        <begin position="79"/>
        <end position="100"/>
    </location>
</feature>
<feature type="transmembrane region" description="Helical" evidence="2">
    <location>
        <begin position="46"/>
        <end position="67"/>
    </location>
</feature>
<feature type="domain" description="EamA" evidence="3">
    <location>
        <begin position="175"/>
        <end position="301"/>
    </location>
</feature>
<dbReference type="GO" id="GO:0016020">
    <property type="term" value="C:membrane"/>
    <property type="evidence" value="ECO:0007669"/>
    <property type="project" value="InterPro"/>
</dbReference>
<organism evidence="4 5">
    <name type="scientific">Candidatus Acetatifactor stercoripullorum</name>
    <dbReference type="NCBI Taxonomy" id="2838414"/>
    <lineage>
        <taxon>Bacteria</taxon>
        <taxon>Bacillati</taxon>
        <taxon>Bacillota</taxon>
        <taxon>Clostridia</taxon>
        <taxon>Lachnospirales</taxon>
        <taxon>Lachnospiraceae</taxon>
        <taxon>Acetatifactor</taxon>
    </lineage>
</organism>
<accession>A0A9D1UAN1</accession>
<evidence type="ECO:0000259" key="3">
    <source>
        <dbReference type="Pfam" id="PF00892"/>
    </source>
</evidence>
<evidence type="ECO:0000313" key="5">
    <source>
        <dbReference type="Proteomes" id="UP000824265"/>
    </source>
</evidence>
<evidence type="ECO:0000256" key="2">
    <source>
        <dbReference type="SAM" id="Phobius"/>
    </source>
</evidence>
<reference evidence="4" key="1">
    <citation type="journal article" date="2021" name="PeerJ">
        <title>Extensive microbial diversity within the chicken gut microbiome revealed by metagenomics and culture.</title>
        <authorList>
            <person name="Gilroy R."/>
            <person name="Ravi A."/>
            <person name="Getino M."/>
            <person name="Pursley I."/>
            <person name="Horton D.L."/>
            <person name="Alikhan N.F."/>
            <person name="Baker D."/>
            <person name="Gharbi K."/>
            <person name="Hall N."/>
            <person name="Watson M."/>
            <person name="Adriaenssens E.M."/>
            <person name="Foster-Nyarko E."/>
            <person name="Jarju S."/>
            <person name="Secka A."/>
            <person name="Antonio M."/>
            <person name="Oren A."/>
            <person name="Chaudhuri R.R."/>
            <person name="La Ragione R."/>
            <person name="Hildebrand F."/>
            <person name="Pallen M.J."/>
        </authorList>
    </citation>
    <scope>NUCLEOTIDE SEQUENCE</scope>
    <source>
        <strain evidence="4">CHK195-6426</strain>
    </source>
</reference>
<feature type="transmembrane region" description="Helical" evidence="2">
    <location>
        <begin position="196"/>
        <end position="213"/>
    </location>
</feature>
<keyword evidence="2" id="KW-1133">Transmembrane helix</keyword>
<dbReference type="Gene3D" id="1.10.3730.20">
    <property type="match status" value="1"/>
</dbReference>
<feature type="transmembrane region" description="Helical" evidence="2">
    <location>
        <begin position="225"/>
        <end position="246"/>
    </location>
</feature>
<dbReference type="Proteomes" id="UP000824265">
    <property type="component" value="Unassembled WGS sequence"/>
</dbReference>
<dbReference type="InterPro" id="IPR037185">
    <property type="entry name" value="EmrE-like"/>
</dbReference>
<comment type="similarity">
    <text evidence="1">Belongs to the EamA transporter family.</text>
</comment>
<protein>
    <recommendedName>
        <fullName evidence="3">EamA domain-containing protein</fullName>
    </recommendedName>
</protein>
<gene>
    <name evidence="4" type="ORF">H9742_04675</name>
</gene>
<feature type="transmembrane region" description="Helical" evidence="2">
    <location>
        <begin position="107"/>
        <end position="126"/>
    </location>
</feature>
<dbReference type="EMBL" id="DXGH01000027">
    <property type="protein sequence ID" value="HIW80817.1"/>
    <property type="molecule type" value="Genomic_DNA"/>
</dbReference>
<dbReference type="AlphaFoldDB" id="A0A9D1UAN1"/>
<feature type="transmembrane region" description="Helical" evidence="2">
    <location>
        <begin position="132"/>
        <end position="151"/>
    </location>
</feature>
<keyword evidence="2" id="KW-0472">Membrane</keyword>
<feature type="transmembrane region" description="Helical" evidence="2">
    <location>
        <begin position="258"/>
        <end position="279"/>
    </location>
</feature>
<reference evidence="4" key="2">
    <citation type="submission" date="2021-04" db="EMBL/GenBank/DDBJ databases">
        <authorList>
            <person name="Gilroy R."/>
        </authorList>
    </citation>
    <scope>NUCLEOTIDE SEQUENCE</scope>
    <source>
        <strain evidence="4">CHK195-6426</strain>
    </source>
</reference>
<keyword evidence="2" id="KW-0812">Transmembrane</keyword>
<sequence>MARIVINGKEIEKQMGNYILLLVSAVLGAGNLAANRLYQKKMGVSLWAGMIYMVFYGIFSSLVFWAVKGFHIQVSTYSLVMAGLMALLSTGYTLIGFLLMKEEKMTLYTLFLMTGGMTVPYLWGLFGLDESFSYARTAGLIMIAAAIYLSNSGKGMQKEGRRPTFLCGAVFLLNGLVSVISKEHQISAAAVPSTDFLLLSNLARIVFCLPLLGTAGKKGAGHPALSFRAIWLVLLATLLGSVSYWLQLIGAKSLPATVLYPIVTGGTIVFGALFGQCFFKEKLTRRMRMALLLCCIGTCLFL</sequence>
<dbReference type="SUPFAM" id="SSF103481">
    <property type="entry name" value="Multidrug resistance efflux transporter EmrE"/>
    <property type="match status" value="1"/>
</dbReference>
<comment type="caution">
    <text evidence="4">The sequence shown here is derived from an EMBL/GenBank/DDBJ whole genome shotgun (WGS) entry which is preliminary data.</text>
</comment>
<name>A0A9D1UAN1_9FIRM</name>
<evidence type="ECO:0000313" key="4">
    <source>
        <dbReference type="EMBL" id="HIW80817.1"/>
    </source>
</evidence>
<dbReference type="Pfam" id="PF00892">
    <property type="entry name" value="EamA"/>
    <property type="match status" value="1"/>
</dbReference>
<feature type="transmembrane region" description="Helical" evidence="2">
    <location>
        <begin position="15"/>
        <end position="34"/>
    </location>
</feature>
<feature type="transmembrane region" description="Helical" evidence="2">
    <location>
        <begin position="163"/>
        <end position="181"/>
    </location>
</feature>
<dbReference type="InterPro" id="IPR000620">
    <property type="entry name" value="EamA_dom"/>
</dbReference>
<proteinExistence type="inferred from homology"/>